<dbReference type="EMBL" id="FLQV01000241">
    <property type="protein sequence ID" value="SBS85900.1"/>
    <property type="molecule type" value="Genomic_DNA"/>
</dbReference>
<comment type="similarity">
    <text evidence="19 20">Belongs to the glutamine synthetase family.</text>
</comment>
<dbReference type="PROSITE" id="PS51987">
    <property type="entry name" value="GS_CATALYTIC"/>
    <property type="match status" value="1"/>
</dbReference>
<evidence type="ECO:0000256" key="11">
    <source>
        <dbReference type="ARBA" id="ARBA00022723"/>
    </source>
</evidence>
<evidence type="ECO:0000256" key="12">
    <source>
        <dbReference type="ARBA" id="ARBA00022741"/>
    </source>
</evidence>
<dbReference type="PROSITE" id="PS00181">
    <property type="entry name" value="GLNA_ATP"/>
    <property type="match status" value="1"/>
</dbReference>
<dbReference type="Pfam" id="PF00120">
    <property type="entry name" value="Gln-synt_C"/>
    <property type="match status" value="2"/>
</dbReference>
<dbReference type="EC" id="2.7.2.3" evidence="8 21"/>
<dbReference type="UniPathway" id="UPA00109">
    <property type="reaction ID" value="UER00185"/>
</dbReference>
<dbReference type="InterPro" id="IPR008147">
    <property type="entry name" value="Gln_synt_N"/>
</dbReference>
<dbReference type="GO" id="GO:0046656">
    <property type="term" value="P:folic acid biosynthetic process"/>
    <property type="evidence" value="ECO:0007669"/>
    <property type="project" value="UniProtKB-KW"/>
</dbReference>
<dbReference type="GO" id="GO:0004356">
    <property type="term" value="F:glutamine synthetase activity"/>
    <property type="evidence" value="ECO:0007669"/>
    <property type="project" value="InterPro"/>
</dbReference>
<evidence type="ECO:0000259" key="23">
    <source>
        <dbReference type="PROSITE" id="PS51987"/>
    </source>
</evidence>
<dbReference type="SUPFAM" id="SSF52317">
    <property type="entry name" value="Class I glutamine amidotransferase-like"/>
    <property type="match status" value="1"/>
</dbReference>
<evidence type="ECO:0000256" key="8">
    <source>
        <dbReference type="ARBA" id="ARBA00013061"/>
    </source>
</evidence>
<keyword evidence="11" id="KW-0479">Metal-binding</keyword>
<evidence type="ECO:0000256" key="5">
    <source>
        <dbReference type="ARBA" id="ARBA00005009"/>
    </source>
</evidence>
<evidence type="ECO:0000256" key="3">
    <source>
        <dbReference type="ARBA" id="ARBA00001946"/>
    </source>
</evidence>
<dbReference type="PROSITE" id="PS51273">
    <property type="entry name" value="GATASE_TYPE_1"/>
    <property type="match status" value="1"/>
</dbReference>
<evidence type="ECO:0000256" key="20">
    <source>
        <dbReference type="RuleBase" id="RU000384"/>
    </source>
</evidence>
<dbReference type="Gene3D" id="3.10.20.70">
    <property type="entry name" value="Glutamine synthetase, N-terminal domain"/>
    <property type="match status" value="1"/>
</dbReference>
<dbReference type="SUPFAM" id="SSF55931">
    <property type="entry name" value="Glutamine synthetase/guanido kinase"/>
    <property type="match status" value="1"/>
</dbReference>
<dbReference type="InterPro" id="IPR029062">
    <property type="entry name" value="Class_I_gatase-like"/>
</dbReference>
<dbReference type="InterPro" id="IPR015824">
    <property type="entry name" value="Phosphoglycerate_kinase_N"/>
</dbReference>
<dbReference type="SUPFAM" id="SSF56322">
    <property type="entry name" value="ADC synthase"/>
    <property type="match status" value="1"/>
</dbReference>
<evidence type="ECO:0000256" key="14">
    <source>
        <dbReference type="ARBA" id="ARBA00022840"/>
    </source>
</evidence>
<dbReference type="Gene3D" id="3.40.50.1260">
    <property type="entry name" value="Phosphoglycerate kinase, N-terminal domain"/>
    <property type="match status" value="3"/>
</dbReference>
<dbReference type="CDD" id="cd00318">
    <property type="entry name" value="Phosphoglycerate_kinase"/>
    <property type="match status" value="1"/>
</dbReference>
<dbReference type="PROSITE" id="PS00111">
    <property type="entry name" value="PGLYCERATE_KINASE"/>
    <property type="match status" value="1"/>
</dbReference>
<evidence type="ECO:0000256" key="17">
    <source>
        <dbReference type="ARBA" id="ARBA00022962"/>
    </source>
</evidence>
<dbReference type="GO" id="GO:0046820">
    <property type="term" value="F:4-amino-4-deoxychorismate synthase activity"/>
    <property type="evidence" value="ECO:0007669"/>
    <property type="project" value="UniProtKB-EC"/>
</dbReference>
<dbReference type="Gene3D" id="3.30.590.10">
    <property type="entry name" value="Glutamine synthetase/guanido kinase, catalytic domain"/>
    <property type="match status" value="1"/>
</dbReference>
<dbReference type="CDD" id="cd01743">
    <property type="entry name" value="GATase1_Anthranilate_Synthase"/>
    <property type="match status" value="1"/>
</dbReference>
<evidence type="ECO:0000256" key="18">
    <source>
        <dbReference type="ARBA" id="ARBA00023152"/>
    </source>
</evidence>
<evidence type="ECO:0000313" key="25">
    <source>
        <dbReference type="Proteomes" id="UP000078546"/>
    </source>
</evidence>
<dbReference type="GO" id="GO:0006542">
    <property type="term" value="P:glutamine biosynthetic process"/>
    <property type="evidence" value="ECO:0007669"/>
    <property type="project" value="InterPro"/>
</dbReference>
<comment type="pathway">
    <text evidence="5">Cofactor biosynthesis; tetrahydrofolate biosynthesis; 4-aminobenzoate from chorismate: step 1/2.</text>
</comment>
<keyword evidence="12" id="KW-0547">Nucleotide-binding</keyword>
<dbReference type="Pfam" id="PF00425">
    <property type="entry name" value="Chorismate_bind"/>
    <property type="match status" value="1"/>
</dbReference>
<keyword evidence="13 21" id="KW-0418">Kinase</keyword>
<organism evidence="24 25">
    <name type="scientific">Plasmodium ovale curtisi</name>
    <dbReference type="NCBI Taxonomy" id="864141"/>
    <lineage>
        <taxon>Eukaryota</taxon>
        <taxon>Sar</taxon>
        <taxon>Alveolata</taxon>
        <taxon>Apicomplexa</taxon>
        <taxon>Aconoidasida</taxon>
        <taxon>Haemosporida</taxon>
        <taxon>Plasmodiidae</taxon>
        <taxon>Plasmodium</taxon>
        <taxon>Plasmodium (Plasmodium)</taxon>
    </lineage>
</organism>
<reference evidence="25" key="1">
    <citation type="submission" date="2016-05" db="EMBL/GenBank/DDBJ databases">
        <authorList>
            <person name="Naeem Raeece"/>
        </authorList>
    </citation>
    <scope>NUCLEOTIDE SEQUENCE [LARGE SCALE GENOMIC DNA]</scope>
</reference>
<dbReference type="InterPro" id="IPR015890">
    <property type="entry name" value="Chorismate_C"/>
</dbReference>
<comment type="catalytic activity">
    <reaction evidence="2">
        <text>chorismate + L-glutamine = 4-amino-4-deoxychorismate + L-glutamate</text>
        <dbReference type="Rhea" id="RHEA:11672"/>
        <dbReference type="ChEBI" id="CHEBI:29748"/>
        <dbReference type="ChEBI" id="CHEBI:29985"/>
        <dbReference type="ChEBI" id="CHEBI:58359"/>
        <dbReference type="ChEBI" id="CHEBI:58406"/>
        <dbReference type="EC" id="2.6.1.85"/>
    </reaction>
</comment>
<dbReference type="Pfam" id="PF03951">
    <property type="entry name" value="Gln-synt_N"/>
    <property type="match status" value="1"/>
</dbReference>
<evidence type="ECO:0000256" key="15">
    <source>
        <dbReference type="ARBA" id="ARBA00022842"/>
    </source>
</evidence>
<dbReference type="Pfam" id="PF00117">
    <property type="entry name" value="GATase"/>
    <property type="match status" value="1"/>
</dbReference>
<dbReference type="Pfam" id="PF00162">
    <property type="entry name" value="PGK"/>
    <property type="match status" value="1"/>
</dbReference>
<dbReference type="FunFam" id="3.40.50.1260:FF:000003">
    <property type="entry name" value="Phosphoglycerate kinase"/>
    <property type="match status" value="1"/>
</dbReference>
<proteinExistence type="inferred from homology"/>
<keyword evidence="10 21" id="KW-0808">Transferase</keyword>
<name>A0A1A8W422_PLAOA</name>
<dbReference type="Gene3D" id="3.40.50.880">
    <property type="match status" value="1"/>
</dbReference>
<dbReference type="InterPro" id="IPR015911">
    <property type="entry name" value="Phosphoglycerate_kinase_CS"/>
</dbReference>
<dbReference type="GO" id="GO:0005829">
    <property type="term" value="C:cytosol"/>
    <property type="evidence" value="ECO:0007669"/>
    <property type="project" value="TreeGrafter"/>
</dbReference>
<evidence type="ECO:0000256" key="21">
    <source>
        <dbReference type="RuleBase" id="RU000532"/>
    </source>
</evidence>
<dbReference type="InterPro" id="IPR036043">
    <property type="entry name" value="Phosphoglycerate_kinase_sf"/>
</dbReference>
<keyword evidence="14" id="KW-0067">ATP-binding</keyword>
<evidence type="ECO:0000256" key="4">
    <source>
        <dbReference type="ARBA" id="ARBA00004838"/>
    </source>
</evidence>
<dbReference type="InterPro" id="IPR014746">
    <property type="entry name" value="Gln_synth/guanido_kin_cat_dom"/>
</dbReference>
<gene>
    <name evidence="24" type="ORF">POVCU1_013050</name>
</gene>
<keyword evidence="18" id="KW-0324">Glycolysis</keyword>
<dbReference type="InterPro" id="IPR027303">
    <property type="entry name" value="Gln_synth_gly_rich_site"/>
</dbReference>
<dbReference type="GO" id="GO:0046872">
    <property type="term" value="F:metal ion binding"/>
    <property type="evidence" value="ECO:0007669"/>
    <property type="project" value="UniProtKB-KW"/>
</dbReference>
<dbReference type="InterPro" id="IPR005801">
    <property type="entry name" value="ADC_synthase"/>
</dbReference>
<dbReference type="InterPro" id="IPR008146">
    <property type="entry name" value="Gln_synth_cat_dom"/>
</dbReference>
<keyword evidence="17" id="KW-0315">Glutamine amidotransferase</keyword>
<comment type="similarity">
    <text evidence="6 21">Belongs to the phosphoglycerate kinase family.</text>
</comment>
<dbReference type="GO" id="GO:0005524">
    <property type="term" value="F:ATP binding"/>
    <property type="evidence" value="ECO:0007669"/>
    <property type="project" value="UniProtKB-KW"/>
</dbReference>
<protein>
    <recommendedName>
        <fullName evidence="9 21">Phosphoglycerate kinase</fullName>
        <ecNumber evidence="8 21">2.7.2.3</ecNumber>
    </recommendedName>
</protein>
<evidence type="ECO:0000256" key="19">
    <source>
        <dbReference type="PROSITE-ProRule" id="PRU01331"/>
    </source>
</evidence>
<dbReference type="InterPro" id="IPR001576">
    <property type="entry name" value="Phosphoglycerate_kinase"/>
</dbReference>
<evidence type="ECO:0000256" key="13">
    <source>
        <dbReference type="ARBA" id="ARBA00022777"/>
    </source>
</evidence>
<dbReference type="GO" id="GO:0006096">
    <property type="term" value="P:glycolytic process"/>
    <property type="evidence" value="ECO:0007669"/>
    <property type="project" value="UniProtKB-UniPathway"/>
</dbReference>
<evidence type="ECO:0000256" key="22">
    <source>
        <dbReference type="RuleBase" id="RU000696"/>
    </source>
</evidence>
<evidence type="ECO:0000256" key="7">
    <source>
        <dbReference type="ARBA" id="ARBA00011245"/>
    </source>
</evidence>
<dbReference type="GO" id="GO:0006094">
    <property type="term" value="P:gluconeogenesis"/>
    <property type="evidence" value="ECO:0007669"/>
    <property type="project" value="TreeGrafter"/>
</dbReference>
<evidence type="ECO:0000256" key="9">
    <source>
        <dbReference type="ARBA" id="ARBA00016471"/>
    </source>
</evidence>
<dbReference type="PANTHER" id="PTHR11406">
    <property type="entry name" value="PHOSPHOGLYCERATE KINASE"/>
    <property type="match status" value="1"/>
</dbReference>
<dbReference type="HAMAP" id="MF_00145">
    <property type="entry name" value="Phosphoglyc_kinase"/>
    <property type="match status" value="1"/>
</dbReference>
<dbReference type="GO" id="GO:0043531">
    <property type="term" value="F:ADP binding"/>
    <property type="evidence" value="ECO:0007669"/>
    <property type="project" value="TreeGrafter"/>
</dbReference>
<evidence type="ECO:0000256" key="16">
    <source>
        <dbReference type="ARBA" id="ARBA00022909"/>
    </source>
</evidence>
<dbReference type="PRINTS" id="PR00477">
    <property type="entry name" value="PHGLYCKINASE"/>
</dbReference>
<comment type="pathway">
    <text evidence="4 21">Carbohydrate degradation; glycolysis; pyruvate from D-glyceraldehyde 3-phosphate: step 2/5.</text>
</comment>
<dbReference type="SMART" id="SM01230">
    <property type="entry name" value="Gln-synt_C"/>
    <property type="match status" value="1"/>
</dbReference>
<sequence length="2521" mass="288863">MEGGCREYFLKPSYDPGDLSEGWLQTNNWKVHNEDAIIEYTGKDSCREPVRKSPLSLRVVGQQVVTSPVRKWARANNYMQTAYTHLMTTRTSLIKRDFFCKKTIAQLEVQMNDAQTCGLIFRVLGERNYWGLLIDNIVLKLVRYAYKWRVTIKRELLFEGAPTYSINLSHYFLFVHMYSYTYSNVYELLLLCMCPVGFVNYHMDTEFKEIPIKSDKWYVLFIQEVIKDIKIKAGEYGNLSVDYLLKGKDESEYEGKKQGAVGLLANKGNCKFRNVILRGKKWSTEYERLKFSKGSLLYDLEEVESLYENTRGNSYREQVRFGGILVLGEKMNHSEKYSFCVGLDVQITQRRGSPILLIQTQKGSPSVSYSIECSRLFIDNFDSYSYNIVSFLRRVNGVDPVVVHPGEVSFDEFMRSYYERVDNVVISPGYGNPETNTNDGLVREILRKGIDLPILGICYGHQLICHYYGCKIERVHNLFHGQVNTIYICKCVNGEKSDLFNGINGPFKGTCYNSLKVNKHITDVLSISCYSIYLNEYIVMGTQHKTLPYYSVQYHPESVESEHSLHFFLNFKNITLVFNKNKALSFNSLEIKLSKQFFQNGRREIINKDISSHRYNLKIVKIIGVHKDMTIFSYDLFKNIFYNPNDICFWFDSNNQLLHKSDEDISKGEQQHQSSHESDFPSKEVLTNSRFSYMGDTKGILSEIIEYYYVRQKKRNEYYDGITLKLGRRTNGNSKYQCDYIDDKTNCLVRYLSERIKCVRKNFTIDFAQAHMQDLLTIKTEGERKHSKFCSQRDNITNDCSQRDDIANDYTQHRGSFSNFPFSDYQYGIYFSKEGLEEDDFVSNSLDSCLCGYFGFLTYEYKYETVKHLYGKMCNLVMEKDPSIPVSVFILSQNFIALDMVKNDLYMISIQPEKGFPNEYLKKLMKYQPSTEQIKETSLYRDWNKLSNSNGEEMFEKIMYENIKRFNTKWGYETLRKIIQIGKNANSEKDANVNRTTGGGEFERNASSKAYRSRNKITFVSSHTREEYMQNVQKCKGHIADGNAYELCLTTKFTGHLGTSFFHSSHASHQPYSHLSNAIDALDLYSHLRSVNRVSYSCFIHYDRYLSDQRTVNRRIAITYDEMKIVEERLRFTIMCLSPEQFLRMSKNGTMCSKPIKGTMRRGETEEEDTKLKYELQNNEKERAENLMIVDLTTNDFHRICQVDTVKVSKLFYIETYTFLHQMVSQITGEIKDGKNFSDALISVFPGGSMTGAPKLRAMSLLQSIEKAPRGIYSGAIGFISAEGNFIFNIVIRTAILQNDKIFIGAGGAITIKSDDKDEYSEMLLKFKSVASPICCYMEKNLGAEGTSWGEEGSEDIHFSHYAYADEEKMLGNKLSITDIKDFKNKKVLVRVDFNVPIENGIIKDDTRITATLPTIKHLKKEGASKIILISHCGRPDGLKNMKYTLKPVAEHLKILLEEDILFLNDCIGKEVENEINNAKENGIILLENLRFHIEEEGKGIDENGNKVKATKENIEIFQKQLTKLGDIFINDAFGTAHRSHSSMIGIHLNIKASGFLMKKELQYFSKILENPNRPVLAILGGAKISDKIQLIINLLDKVDKMIIGGGMAYTFKFVLNNMKIGNSLFDELGSKIINDIVHKAKCKNVEILLPVDFKIADKFDNNANTKIVSDVEGIDDNWMGLDAGPKSIDNYKNIILNSKTIIWNGPQGVFEMPNFAKGSIECLNLVIEATKNGAISIVGGGDTASLVEQQKKKHLISHVSTGGGASLELLEGKELPGVAALSNNFNKSYPTFLRSIRLRKHTPNKKTITAPVFTSLANVISPPYTQPGSKNEGVNLEWAIEQPVRAPIGADIRVANASAQSNRFMNKIHCSFFDSSFLCRSGEDSNKVATPHMVHVFSYVPMSQSGEFSLANDRKETRRYGQRVNCKAIWINNSLTWQKGGRLASFLLPSLRTAVSDSYRRYIPIGSKRLTIQRRNSKKSVCFSSAGEVFEYINDEKNDIEIVACIISNLLGSFFKCFFYVSEISESKLENGFPFDASSIKLCSDTEVSDFYIKADFDTCYIEECNGRNVLNVLCYIKRYNGFDYYKCPRTILKKACDFVKQEGVADTVCMGNEIEFFIFDKVNYSLDDYNSYVKVYDRESFSCKNNIAEIYGSNVLSKTDSFKEQLNNTNNDGLINDDSKKVKKKCGYFATDPYDTSNLIKLKICRTLNDLNINVQRYHHEVSTSQHEISLKYFDAVKNADNLLITKQVIKTTVHAFNRTATFMPKPLVNDNGNGLHCNISLWKNKKNIFFSNDPSTFFLSKESFYFMNGIIKHAKALQAFCNSTINSYKRLVPGFETCQKLFYSFGSRSAVIRLSLLNYSNPSEKRIEFRLPDYVNSPHLIMAAIILAGYDGIKSKEQPLVPFESKDGKFYISSIFSNYIQDTDKFETLTHALSDYTNVHNIKENPEFVNFFKCKEPENISFSLAESLDALEKDHDFLTVNNVFTKELIEEYIKFKREEVASYNKIVNPYDYLMYYGC</sequence>
<comment type="cofactor">
    <cofactor evidence="3">
        <name>Mg(2+)</name>
        <dbReference type="ChEBI" id="CHEBI:18420"/>
    </cofactor>
</comment>
<dbReference type="FunFam" id="3.40.50.1260:FF:000019">
    <property type="entry name" value="Phosphoglycerate kinase 1"/>
    <property type="match status" value="1"/>
</dbReference>
<feature type="domain" description="GS catalytic" evidence="23">
    <location>
        <begin position="2090"/>
        <end position="2521"/>
    </location>
</feature>
<evidence type="ECO:0000313" key="24">
    <source>
        <dbReference type="EMBL" id="SBS85900.1"/>
    </source>
</evidence>
<dbReference type="UniPathway" id="UPA00077">
    <property type="reaction ID" value="UER00149"/>
</dbReference>
<comment type="subunit">
    <text evidence="7 22">Monomer.</text>
</comment>
<evidence type="ECO:0000256" key="2">
    <source>
        <dbReference type="ARBA" id="ARBA00001000"/>
    </source>
</evidence>
<dbReference type="SUPFAM" id="SSF54368">
    <property type="entry name" value="Glutamine synthetase, N-terminal domain"/>
    <property type="match status" value="1"/>
</dbReference>
<dbReference type="InterPro" id="IPR036651">
    <property type="entry name" value="Gln_synt_N_sf"/>
</dbReference>
<dbReference type="InterPro" id="IPR006221">
    <property type="entry name" value="TrpG/PapA_dom"/>
</dbReference>
<dbReference type="GO" id="GO:0004618">
    <property type="term" value="F:phosphoglycerate kinase activity"/>
    <property type="evidence" value="ECO:0007669"/>
    <property type="project" value="UniProtKB-EC"/>
</dbReference>
<evidence type="ECO:0000256" key="1">
    <source>
        <dbReference type="ARBA" id="ARBA00000642"/>
    </source>
</evidence>
<dbReference type="PANTHER" id="PTHR11406:SF0">
    <property type="entry name" value="PHOSPHOGLYCERATE KINASE"/>
    <property type="match status" value="1"/>
</dbReference>
<dbReference type="SUPFAM" id="SSF53748">
    <property type="entry name" value="Phosphoglycerate kinase"/>
    <property type="match status" value="1"/>
</dbReference>
<dbReference type="InterPro" id="IPR017926">
    <property type="entry name" value="GATASE"/>
</dbReference>
<dbReference type="Gene3D" id="3.60.120.10">
    <property type="entry name" value="Anthranilate synthase"/>
    <property type="match status" value="1"/>
</dbReference>
<dbReference type="Proteomes" id="UP000078546">
    <property type="component" value="Unassembled WGS sequence"/>
</dbReference>
<accession>A0A1A8W422</accession>
<evidence type="ECO:0000256" key="10">
    <source>
        <dbReference type="ARBA" id="ARBA00022679"/>
    </source>
</evidence>
<keyword evidence="15" id="KW-0460">Magnesium</keyword>
<evidence type="ECO:0000256" key="6">
    <source>
        <dbReference type="ARBA" id="ARBA00008982"/>
    </source>
</evidence>
<dbReference type="GO" id="GO:0046654">
    <property type="term" value="P:tetrahydrofolate biosynthetic process"/>
    <property type="evidence" value="ECO:0007669"/>
    <property type="project" value="UniProtKB-UniPathway"/>
</dbReference>
<comment type="catalytic activity">
    <reaction evidence="1 21">
        <text>(2R)-3-phosphoglycerate + ATP = (2R)-3-phospho-glyceroyl phosphate + ADP</text>
        <dbReference type="Rhea" id="RHEA:14801"/>
        <dbReference type="ChEBI" id="CHEBI:30616"/>
        <dbReference type="ChEBI" id="CHEBI:57604"/>
        <dbReference type="ChEBI" id="CHEBI:58272"/>
        <dbReference type="ChEBI" id="CHEBI:456216"/>
        <dbReference type="EC" id="2.7.2.3"/>
    </reaction>
</comment>
<keyword evidence="16" id="KW-0289">Folate biosynthesis</keyword>